<sequence>PPPPPIPVTVLSGFLGAGKTSLLQHLLRTSPRPIALIVNDVAELNVDAKLLKAPGATPGATPGAAGLVELQNGCACCDAAGDLLAGVQELLTLSDLRAAAGGSGRFSDIVVESSGVGDPAGIRRSFQDAAGCGLPLLERARLDTMVTVVDVASFRRHLGRAEAAGEGDAPDLHYRSEGERERRRGEAEDWFESLPGKLREALEAGGEAAPAPAPSGREASVCELLMAQVECADVVLLNKCDLASEEELGRVTDIVRALNPGAEVQACERGRVGAEEVLASKGGRGVADAGMVDDHKDAVRAAERGAKERGGGKEGDCEDPECTDDSHSHSHSHSHSASAAAADCSEPGCTDPSHSHSHSHSHSPSAAADCSDPDCTDPSHSHSHASTGATPTSHAGISSFVYKARRPFHPGRLSSLLSSLPLPASSGPHSATFATLLRSKGFCWLACSHEAAHYWAHAGSAFEMQAVGRWWATVERDRWPAEAEAAILEDFEGEGGDRRQEIVVIGEDLDGGGRREGIVAALDGALLDEEELALYGSLVREGKEGELPNAFPSDIVDMLGDKFVDRADFLSILKSKGGSTGAESAAFVQERSRTEEERAAHRTLFLAAIDACEKRVKAANDQAAKEAGADYSKGFSGSAADTKAEKDFAKLALGDDGQADDLHHDAPPEEKALLAPLDVSPHELEELRALGNWVKIMGGSDCWIWVHPVTREVATQRPDGFVDEEVTTAAATHDFGGLPWVEMEGLLGEIDRIVDELKKTPLLIDTSFDRKVGTYFGYKGVLVDGTKLSLPLRNKNRPKPKDFMEAFRASAVEAMKRGVTCALDLGECDSGKAPLEGTLCKPDTVPKSIMLMGGRGLTQSKMYYGKMWKPAELEHGEAIPKPEFKFCVITGIGHKDYKKELSDALNLDNFEPLVVVTAD</sequence>
<comment type="caution">
    <text evidence="8">The sequence shown here is derived from an EMBL/GenBank/DDBJ whole genome shotgun (WGS) entry which is preliminary data.</text>
</comment>
<keyword evidence="3" id="KW-0143">Chaperone</keyword>
<dbReference type="PANTHER" id="PTHR43603:SF1">
    <property type="entry name" value="ZINC-REGULATED GTPASE METALLOPROTEIN ACTIVATOR 1"/>
    <property type="match status" value="1"/>
</dbReference>
<evidence type="ECO:0000313" key="9">
    <source>
        <dbReference type="Proteomes" id="UP001165060"/>
    </source>
</evidence>
<comment type="similarity">
    <text evidence="4">Belongs to the SIMIBI class G3E GTPase family. ZNG1 subfamily.</text>
</comment>
<keyword evidence="9" id="KW-1185">Reference proteome</keyword>
<dbReference type="InterPro" id="IPR027417">
    <property type="entry name" value="P-loop_NTPase"/>
</dbReference>
<dbReference type="SUPFAM" id="SSF90002">
    <property type="entry name" value="Hypothetical protein YjiA, C-terminal domain"/>
    <property type="match status" value="1"/>
</dbReference>
<dbReference type="InterPro" id="IPR003495">
    <property type="entry name" value="CobW/HypB/UreG_nucleotide-bd"/>
</dbReference>
<evidence type="ECO:0000259" key="7">
    <source>
        <dbReference type="SMART" id="SM00833"/>
    </source>
</evidence>
<organism evidence="8 9">
    <name type="scientific">Tetraparma gracilis</name>
    <dbReference type="NCBI Taxonomy" id="2962635"/>
    <lineage>
        <taxon>Eukaryota</taxon>
        <taxon>Sar</taxon>
        <taxon>Stramenopiles</taxon>
        <taxon>Ochrophyta</taxon>
        <taxon>Bolidophyceae</taxon>
        <taxon>Parmales</taxon>
        <taxon>Triparmaceae</taxon>
        <taxon>Tetraparma</taxon>
    </lineage>
</organism>
<keyword evidence="2" id="KW-0378">Hydrolase</keyword>
<feature type="domain" description="CobW C-terminal" evidence="7">
    <location>
        <begin position="397"/>
        <end position="526"/>
    </location>
</feature>
<evidence type="ECO:0000256" key="2">
    <source>
        <dbReference type="ARBA" id="ARBA00022801"/>
    </source>
</evidence>
<dbReference type="CDD" id="cd03112">
    <property type="entry name" value="CobW-like"/>
    <property type="match status" value="1"/>
</dbReference>
<protein>
    <recommendedName>
        <fullName evidence="7">CobW C-terminal domain-containing protein</fullName>
    </recommendedName>
</protein>
<dbReference type="InterPro" id="IPR011629">
    <property type="entry name" value="CobW-like_C"/>
</dbReference>
<evidence type="ECO:0000256" key="3">
    <source>
        <dbReference type="ARBA" id="ARBA00023186"/>
    </source>
</evidence>
<feature type="region of interest" description="Disordered" evidence="6">
    <location>
        <begin position="302"/>
        <end position="392"/>
    </location>
</feature>
<feature type="compositionally biased region" description="Basic and acidic residues" evidence="6">
    <location>
        <begin position="302"/>
        <end position="315"/>
    </location>
</feature>
<reference evidence="8 9" key="1">
    <citation type="journal article" date="2023" name="Commun. Biol.">
        <title>Genome analysis of Parmales, the sister group of diatoms, reveals the evolutionary specialization of diatoms from phago-mixotrophs to photoautotrophs.</title>
        <authorList>
            <person name="Ban H."/>
            <person name="Sato S."/>
            <person name="Yoshikawa S."/>
            <person name="Yamada K."/>
            <person name="Nakamura Y."/>
            <person name="Ichinomiya M."/>
            <person name="Sato N."/>
            <person name="Blanc-Mathieu R."/>
            <person name="Endo H."/>
            <person name="Kuwata A."/>
            <person name="Ogata H."/>
        </authorList>
    </citation>
    <scope>NUCLEOTIDE SEQUENCE [LARGE SCALE GENOMIC DNA]</scope>
</reference>
<dbReference type="InterPro" id="IPR036627">
    <property type="entry name" value="CobW-likC_sf"/>
</dbReference>
<dbReference type="Proteomes" id="UP001165060">
    <property type="component" value="Unassembled WGS sequence"/>
</dbReference>
<name>A0ABQ6N7X3_9STRA</name>
<feature type="compositionally biased region" description="Basic and acidic residues" evidence="6">
    <location>
        <begin position="170"/>
        <end position="187"/>
    </location>
</feature>
<evidence type="ECO:0000256" key="6">
    <source>
        <dbReference type="SAM" id="MobiDB-lite"/>
    </source>
</evidence>
<dbReference type="Gene3D" id="3.40.50.300">
    <property type="entry name" value="P-loop containing nucleotide triphosphate hydrolases"/>
    <property type="match status" value="1"/>
</dbReference>
<proteinExistence type="inferred from homology"/>
<keyword evidence="1" id="KW-0547">Nucleotide-binding</keyword>
<dbReference type="Pfam" id="PF02492">
    <property type="entry name" value="cobW"/>
    <property type="match status" value="1"/>
</dbReference>
<accession>A0ABQ6N7X3</accession>
<gene>
    <name evidence="8" type="ORF">TeGR_g6260</name>
</gene>
<dbReference type="EMBL" id="BRYB01002343">
    <property type="protein sequence ID" value="GMI43436.1"/>
    <property type="molecule type" value="Genomic_DNA"/>
</dbReference>
<dbReference type="PANTHER" id="PTHR43603">
    <property type="entry name" value="COBW DOMAIN-CONTAINING PROTEIN DDB_G0274527"/>
    <property type="match status" value="1"/>
</dbReference>
<evidence type="ECO:0000256" key="5">
    <source>
        <dbReference type="ARBA" id="ARBA00049117"/>
    </source>
</evidence>
<feature type="region of interest" description="Disordered" evidence="6">
    <location>
        <begin position="165"/>
        <end position="189"/>
    </location>
</feature>
<dbReference type="InterPro" id="IPR051927">
    <property type="entry name" value="Zn_Chap_cDPG_Synth"/>
</dbReference>
<dbReference type="Pfam" id="PF07683">
    <property type="entry name" value="CobW_C"/>
    <property type="match status" value="1"/>
</dbReference>
<feature type="non-terminal residue" evidence="8">
    <location>
        <position position="1"/>
    </location>
</feature>
<dbReference type="SUPFAM" id="SSF52540">
    <property type="entry name" value="P-loop containing nucleoside triphosphate hydrolases"/>
    <property type="match status" value="1"/>
</dbReference>
<dbReference type="Gene3D" id="3.30.1220.10">
    <property type="entry name" value="CobW-like, C-terminal domain"/>
    <property type="match status" value="1"/>
</dbReference>
<evidence type="ECO:0000256" key="4">
    <source>
        <dbReference type="ARBA" id="ARBA00034320"/>
    </source>
</evidence>
<comment type="catalytic activity">
    <reaction evidence="5">
        <text>GTP + H2O = GDP + phosphate + H(+)</text>
        <dbReference type="Rhea" id="RHEA:19669"/>
        <dbReference type="ChEBI" id="CHEBI:15377"/>
        <dbReference type="ChEBI" id="CHEBI:15378"/>
        <dbReference type="ChEBI" id="CHEBI:37565"/>
        <dbReference type="ChEBI" id="CHEBI:43474"/>
        <dbReference type="ChEBI" id="CHEBI:58189"/>
    </reaction>
    <physiologicalReaction direction="left-to-right" evidence="5">
        <dbReference type="Rhea" id="RHEA:19670"/>
    </physiologicalReaction>
</comment>
<dbReference type="SMART" id="SM00833">
    <property type="entry name" value="CobW_C"/>
    <property type="match status" value="1"/>
</dbReference>
<evidence type="ECO:0000256" key="1">
    <source>
        <dbReference type="ARBA" id="ARBA00022741"/>
    </source>
</evidence>
<evidence type="ECO:0000313" key="8">
    <source>
        <dbReference type="EMBL" id="GMI43436.1"/>
    </source>
</evidence>